<evidence type="ECO:0000256" key="1">
    <source>
        <dbReference type="SAM" id="Phobius"/>
    </source>
</evidence>
<feature type="transmembrane region" description="Helical" evidence="1">
    <location>
        <begin position="82"/>
        <end position="108"/>
    </location>
</feature>
<dbReference type="Pfam" id="PF20398">
    <property type="entry name" value="DUF6691"/>
    <property type="match status" value="1"/>
</dbReference>
<protein>
    <submittedName>
        <fullName evidence="2">YeeE/YedE family protein</fullName>
    </submittedName>
</protein>
<feature type="transmembrane region" description="Helical" evidence="1">
    <location>
        <begin position="42"/>
        <end position="61"/>
    </location>
</feature>
<evidence type="ECO:0000313" key="2">
    <source>
        <dbReference type="EMBL" id="MDQ2067958.1"/>
    </source>
</evidence>
<dbReference type="RefSeq" id="WP_306681671.1">
    <property type="nucleotide sequence ID" value="NZ_JAVDBT010000019.1"/>
</dbReference>
<dbReference type="EMBL" id="JAVDBT010000019">
    <property type="protein sequence ID" value="MDQ2067958.1"/>
    <property type="molecule type" value="Genomic_DNA"/>
</dbReference>
<dbReference type="Proteomes" id="UP001239680">
    <property type="component" value="Unassembled WGS sequence"/>
</dbReference>
<keyword evidence="1" id="KW-0812">Transmembrane</keyword>
<gene>
    <name evidence="2" type="ORF">Q9295_16410</name>
</gene>
<comment type="caution">
    <text evidence="2">The sequence shown here is derived from an EMBL/GenBank/DDBJ whole genome shotgun (WGS) entry which is preliminary data.</text>
</comment>
<dbReference type="InterPro" id="IPR046513">
    <property type="entry name" value="DUF6691"/>
</dbReference>
<reference evidence="2 3" key="1">
    <citation type="submission" date="2023-08" db="EMBL/GenBank/DDBJ databases">
        <title>Characterization of two Paracoccaceae strains isolated from Phycosphere and proposal of Xinfangfangia lacusdiani sp. nov.</title>
        <authorList>
            <person name="Deng Y."/>
            <person name="Zhang Y.Q."/>
        </authorList>
    </citation>
    <scope>NUCLEOTIDE SEQUENCE [LARGE SCALE GENOMIC DNA]</scope>
    <source>
        <strain evidence="2 3">CPCC 101601</strain>
    </source>
</reference>
<sequence>MRVFSALLIGLIFGAGIAVSGMINPAKIFNFFDIAGTWDPSLAFVMGGALVVTFIGYRLVWRRQRPVFDSQFHLPTRKDLDPALIGGAALFGIGWGIAGFCPGGAIPALGLGEAQAFIFVAAMLAGLWGMRLLRSLKG</sequence>
<proteinExistence type="predicted"/>
<accession>A0ABU0W235</accession>
<keyword evidence="1" id="KW-0472">Membrane</keyword>
<keyword evidence="3" id="KW-1185">Reference proteome</keyword>
<organism evidence="2 3">
    <name type="scientific">Pseudogemmobacter lacusdianii</name>
    <dbReference type="NCBI Taxonomy" id="3069608"/>
    <lineage>
        <taxon>Bacteria</taxon>
        <taxon>Pseudomonadati</taxon>
        <taxon>Pseudomonadota</taxon>
        <taxon>Alphaproteobacteria</taxon>
        <taxon>Rhodobacterales</taxon>
        <taxon>Paracoccaceae</taxon>
        <taxon>Pseudogemmobacter</taxon>
    </lineage>
</organism>
<evidence type="ECO:0000313" key="3">
    <source>
        <dbReference type="Proteomes" id="UP001239680"/>
    </source>
</evidence>
<keyword evidence="1" id="KW-1133">Transmembrane helix</keyword>
<name>A0ABU0W235_9RHOB</name>
<feature type="transmembrane region" description="Helical" evidence="1">
    <location>
        <begin position="114"/>
        <end position="133"/>
    </location>
</feature>